<proteinExistence type="inferred from homology"/>
<dbReference type="EMBL" id="RBAM01000001">
    <property type="protein sequence ID" value="RKN77518.1"/>
    <property type="molecule type" value="Genomic_DNA"/>
</dbReference>
<evidence type="ECO:0000259" key="3">
    <source>
        <dbReference type="Pfam" id="PF01648"/>
    </source>
</evidence>
<organism evidence="4 5">
    <name type="scientific">Streptomyces klenkii</name>
    <dbReference type="NCBI Taxonomy" id="1420899"/>
    <lineage>
        <taxon>Bacteria</taxon>
        <taxon>Bacillati</taxon>
        <taxon>Actinomycetota</taxon>
        <taxon>Actinomycetes</taxon>
        <taxon>Kitasatosporales</taxon>
        <taxon>Streptomycetaceae</taxon>
        <taxon>Streptomyces</taxon>
    </lineage>
</organism>
<dbReference type="Pfam" id="PF01648">
    <property type="entry name" value="ACPS"/>
    <property type="match status" value="1"/>
</dbReference>
<dbReference type="OrthoDB" id="3696724at2"/>
<dbReference type="Proteomes" id="UP000270343">
    <property type="component" value="Unassembled WGS sequence"/>
</dbReference>
<dbReference type="PANTHER" id="PTHR12215:SF10">
    <property type="entry name" value="L-AMINOADIPATE-SEMIALDEHYDE DEHYDROGENASE-PHOSPHOPANTETHEINYL TRANSFERASE"/>
    <property type="match status" value="1"/>
</dbReference>
<dbReference type="PANTHER" id="PTHR12215">
    <property type="entry name" value="PHOSPHOPANTETHEINE TRANSFERASE"/>
    <property type="match status" value="1"/>
</dbReference>
<gene>
    <name evidence="4" type="ORF">D7231_02015</name>
</gene>
<comment type="similarity">
    <text evidence="1">Belongs to the P-Pant transferase superfamily. Gsp/Sfp/HetI/AcpT family.</text>
</comment>
<dbReference type="InterPro" id="IPR008278">
    <property type="entry name" value="4-PPantetheinyl_Trfase_dom"/>
</dbReference>
<protein>
    <submittedName>
        <fullName evidence="4">4'-phosphopantetheinyl transferase superfamily protein</fullName>
    </submittedName>
</protein>
<evidence type="ECO:0000256" key="2">
    <source>
        <dbReference type="ARBA" id="ARBA00022679"/>
    </source>
</evidence>
<dbReference type="GO" id="GO:0008897">
    <property type="term" value="F:holo-[acyl-carrier-protein] synthase activity"/>
    <property type="evidence" value="ECO:0007669"/>
    <property type="project" value="InterPro"/>
</dbReference>
<comment type="caution">
    <text evidence="4">The sequence shown here is derived from an EMBL/GenBank/DDBJ whole genome shotgun (WGS) entry which is preliminary data.</text>
</comment>
<dbReference type="GO" id="GO:0005829">
    <property type="term" value="C:cytosol"/>
    <property type="evidence" value="ECO:0007669"/>
    <property type="project" value="TreeGrafter"/>
</dbReference>
<dbReference type="InterPro" id="IPR037143">
    <property type="entry name" value="4-PPantetheinyl_Trfase_dom_sf"/>
</dbReference>
<keyword evidence="5" id="KW-1185">Reference proteome</keyword>
<feature type="domain" description="4'-phosphopantetheinyl transferase" evidence="3">
    <location>
        <begin position="114"/>
        <end position="174"/>
    </location>
</feature>
<dbReference type="Gene3D" id="3.90.470.20">
    <property type="entry name" value="4'-phosphopantetheinyl transferase domain"/>
    <property type="match status" value="1"/>
</dbReference>
<name>A0A3B0BZ13_9ACTN</name>
<evidence type="ECO:0000313" key="5">
    <source>
        <dbReference type="Proteomes" id="UP000270343"/>
    </source>
</evidence>
<dbReference type="AlphaFoldDB" id="A0A3B0BZ13"/>
<keyword evidence="2 4" id="KW-0808">Transferase</keyword>
<evidence type="ECO:0000256" key="1">
    <source>
        <dbReference type="ARBA" id="ARBA00010990"/>
    </source>
</evidence>
<dbReference type="GO" id="GO:0019878">
    <property type="term" value="P:lysine biosynthetic process via aminoadipic acid"/>
    <property type="evidence" value="ECO:0007669"/>
    <property type="project" value="TreeGrafter"/>
</dbReference>
<dbReference type="RefSeq" id="WP_120753132.1">
    <property type="nucleotide sequence ID" value="NZ_RBAM01000001.1"/>
</dbReference>
<sequence>MTTLTAPTALTALTAQVTPGVWIAQDERDRWIPADPHPHDRAAAANLPRWRVTEFLAARALLRHLLRAVLPEQADAPVHAGEHGRPVLAGHPDTGISISHDGASIAVAVAPHRRVGVDVQQPADSAPDTLLRRCLGKHARTVSTLPERQRALELAWVWTVQEACVKAAGTGLSGRPWTIDVPPGRPRGQWDAYEWISLRERSRTPLSCAFSALSSSVPHSSVSRSDVETLCS</sequence>
<dbReference type="InterPro" id="IPR050559">
    <property type="entry name" value="P-Pant_transferase_sf"/>
</dbReference>
<reference evidence="4 5" key="1">
    <citation type="journal article" date="2015" name="Antonie Van Leeuwenhoek">
        <title>Streptomyces klenkii sp. nov., isolated from deep marine sediment.</title>
        <authorList>
            <person name="Veyisoglu A."/>
            <person name="Sahin N."/>
        </authorList>
    </citation>
    <scope>NUCLEOTIDE SEQUENCE [LARGE SCALE GENOMIC DNA]</scope>
    <source>
        <strain evidence="4 5">KCTC 29202</strain>
    </source>
</reference>
<dbReference type="GO" id="GO:0000287">
    <property type="term" value="F:magnesium ion binding"/>
    <property type="evidence" value="ECO:0007669"/>
    <property type="project" value="InterPro"/>
</dbReference>
<dbReference type="SUPFAM" id="SSF56214">
    <property type="entry name" value="4'-phosphopantetheinyl transferase"/>
    <property type="match status" value="2"/>
</dbReference>
<accession>A0A3B0BZ13</accession>
<evidence type="ECO:0000313" key="4">
    <source>
        <dbReference type="EMBL" id="RKN77518.1"/>
    </source>
</evidence>